<dbReference type="Pfam" id="PF19040">
    <property type="entry name" value="SGNH"/>
    <property type="match status" value="1"/>
</dbReference>
<feature type="transmembrane region" description="Helical" evidence="1">
    <location>
        <begin position="341"/>
        <end position="363"/>
    </location>
</feature>
<accession>A0A850Q8F8</accession>
<feature type="transmembrane region" description="Helical" evidence="1">
    <location>
        <begin position="164"/>
        <end position="184"/>
    </location>
</feature>
<protein>
    <submittedName>
        <fullName evidence="4">Acyltransferase</fullName>
    </submittedName>
</protein>
<comment type="caution">
    <text evidence="4">The sequence shown here is derived from an EMBL/GenBank/DDBJ whole genome shotgun (WGS) entry which is preliminary data.</text>
</comment>
<reference evidence="4 5" key="1">
    <citation type="submission" date="2020-04" db="EMBL/GenBank/DDBJ databases">
        <title>Donghicola sp., a member of the Rhodobacteraceae family isolated from mangrove forest in Thailand.</title>
        <authorList>
            <person name="Charoenyingcharoen P."/>
            <person name="Yukphan P."/>
        </authorList>
    </citation>
    <scope>NUCLEOTIDE SEQUENCE [LARGE SCALE GENOMIC DNA]</scope>
    <source>
        <strain evidence="4 5">B5-SW-15</strain>
    </source>
</reference>
<dbReference type="Proteomes" id="UP000592216">
    <property type="component" value="Unassembled WGS sequence"/>
</dbReference>
<dbReference type="Pfam" id="PF01757">
    <property type="entry name" value="Acyl_transf_3"/>
    <property type="match status" value="1"/>
</dbReference>
<name>A0A850Q8F8_9RHOB</name>
<dbReference type="GO" id="GO:0016747">
    <property type="term" value="F:acyltransferase activity, transferring groups other than amino-acyl groups"/>
    <property type="evidence" value="ECO:0007669"/>
    <property type="project" value="InterPro"/>
</dbReference>
<dbReference type="AlphaFoldDB" id="A0A850Q8F8"/>
<dbReference type="RefSeq" id="WP_177158783.1">
    <property type="nucleotide sequence ID" value="NZ_JABCJE010000012.1"/>
</dbReference>
<feature type="domain" description="Acyltransferase 3" evidence="2">
    <location>
        <begin position="7"/>
        <end position="328"/>
    </location>
</feature>
<evidence type="ECO:0000313" key="5">
    <source>
        <dbReference type="Proteomes" id="UP000592216"/>
    </source>
</evidence>
<dbReference type="InterPro" id="IPR050879">
    <property type="entry name" value="Acyltransferase_3"/>
</dbReference>
<evidence type="ECO:0000259" key="3">
    <source>
        <dbReference type="Pfam" id="PF19040"/>
    </source>
</evidence>
<dbReference type="InterPro" id="IPR002656">
    <property type="entry name" value="Acyl_transf_3_dom"/>
</dbReference>
<dbReference type="EMBL" id="JABCJE010000012">
    <property type="protein sequence ID" value="NVO25233.1"/>
    <property type="molecule type" value="Genomic_DNA"/>
</dbReference>
<feature type="transmembrane region" description="Helical" evidence="1">
    <location>
        <begin position="270"/>
        <end position="290"/>
    </location>
</feature>
<keyword evidence="4" id="KW-0012">Acyltransferase</keyword>
<dbReference type="InterPro" id="IPR043968">
    <property type="entry name" value="SGNH"/>
</dbReference>
<organism evidence="4 5">
    <name type="scientific">Donghicola mangrovi</name>
    <dbReference type="NCBI Taxonomy" id="2729614"/>
    <lineage>
        <taxon>Bacteria</taxon>
        <taxon>Pseudomonadati</taxon>
        <taxon>Pseudomonadota</taxon>
        <taxon>Alphaproteobacteria</taxon>
        <taxon>Rhodobacterales</taxon>
        <taxon>Roseobacteraceae</taxon>
        <taxon>Donghicola</taxon>
    </lineage>
</organism>
<dbReference type="PANTHER" id="PTHR23028">
    <property type="entry name" value="ACETYLTRANSFERASE"/>
    <property type="match status" value="1"/>
</dbReference>
<feature type="transmembrane region" description="Helical" evidence="1">
    <location>
        <begin position="190"/>
        <end position="211"/>
    </location>
</feature>
<proteinExistence type="predicted"/>
<feature type="transmembrane region" description="Helical" evidence="1">
    <location>
        <begin position="310"/>
        <end position="329"/>
    </location>
</feature>
<feature type="transmembrane region" description="Helical" evidence="1">
    <location>
        <begin position="245"/>
        <end position="263"/>
    </location>
</feature>
<feature type="transmembrane region" description="Helical" evidence="1">
    <location>
        <begin position="33"/>
        <end position="53"/>
    </location>
</feature>
<dbReference type="GO" id="GO:0016020">
    <property type="term" value="C:membrane"/>
    <property type="evidence" value="ECO:0007669"/>
    <property type="project" value="TreeGrafter"/>
</dbReference>
<evidence type="ECO:0000259" key="2">
    <source>
        <dbReference type="Pfam" id="PF01757"/>
    </source>
</evidence>
<feature type="transmembrane region" description="Helical" evidence="1">
    <location>
        <begin position="218"/>
        <end position="239"/>
    </location>
</feature>
<gene>
    <name evidence="4" type="ORF">HJ536_17895</name>
</gene>
<keyword evidence="1" id="KW-0472">Membrane</keyword>
<keyword evidence="4" id="KW-0808">Transferase</keyword>
<feature type="transmembrane region" description="Helical" evidence="1">
    <location>
        <begin position="138"/>
        <end position="157"/>
    </location>
</feature>
<feature type="transmembrane region" description="Helical" evidence="1">
    <location>
        <begin position="74"/>
        <end position="93"/>
    </location>
</feature>
<feature type="domain" description="SGNH" evidence="3">
    <location>
        <begin position="400"/>
        <end position="629"/>
    </location>
</feature>
<dbReference type="GO" id="GO:0009103">
    <property type="term" value="P:lipopolysaccharide biosynthetic process"/>
    <property type="evidence" value="ECO:0007669"/>
    <property type="project" value="TreeGrafter"/>
</dbReference>
<sequence length="659" mass="72033">MTTPYRADIDGLRALAVMPVVLGHAGIPGFEGGFVGVDVFFVISGYLISTILMSELREGRFSLFSFYSRRAKRLLPALFTVINASLLMGWVIMTPTDFEQFGRSVLAVLALGSNVWMWQNTGDYFGAAAEITPMLHTWSLSVEEQFYLIFPCFLALLYRFSPKIIWLIVALGTALAFWGSQWFTQMHPTAGFYLMPPRIWEFGFGVLVAAIPWPRVSAFTGAFSTLAGITLIAYAVLAFSAETRTPGVAALVPVLGATCVILGGRQVNRVSGLLGSSIPVAIGLSSYSLYLWHWPVQVAFRLTSGYFKLPIELGIASILLSFFLAYLTQRLIEEPMRREELWPVNVATIAPWCIGIACLSVVITREHGVPQRINQQVLETYQTAVLPGKVHDACMDRPIKVGPCLIGGSTGQRVFFWGDSHAGALLPAMDDWGQQAGMRIEAAAKAGCPPILGIDRSDRPSGFGCAANNSSVIKWLRQSNAPETVVMHARWPLVLTGTRSKEEAGGPQKFSNAGVGEADVLASLASTLSQLQMMHKRVVILGPVPEIGLDVPRAFLARERLGFTLTNRPPSSGSLERVKEAERNLRELAQRFGAEFIELSQSINSIRVSGQTGGLLYADDDHLSVLAARDHVLPVLLREMLPLVDDSVKLAMQSAQTYP</sequence>
<keyword evidence="1" id="KW-0812">Transmembrane</keyword>
<evidence type="ECO:0000256" key="1">
    <source>
        <dbReference type="SAM" id="Phobius"/>
    </source>
</evidence>
<evidence type="ECO:0000313" key="4">
    <source>
        <dbReference type="EMBL" id="NVO25233.1"/>
    </source>
</evidence>
<dbReference type="PANTHER" id="PTHR23028:SF53">
    <property type="entry name" value="ACYL_TRANSF_3 DOMAIN-CONTAINING PROTEIN"/>
    <property type="match status" value="1"/>
</dbReference>
<keyword evidence="1" id="KW-1133">Transmembrane helix</keyword>